<organism evidence="2 3">
    <name type="scientific">Larkinella insperata</name>
    <dbReference type="NCBI Taxonomy" id="332158"/>
    <lineage>
        <taxon>Bacteria</taxon>
        <taxon>Pseudomonadati</taxon>
        <taxon>Bacteroidota</taxon>
        <taxon>Cytophagia</taxon>
        <taxon>Cytophagales</taxon>
        <taxon>Spirosomataceae</taxon>
        <taxon>Larkinella</taxon>
    </lineage>
</organism>
<evidence type="ECO:0000259" key="1">
    <source>
        <dbReference type="PROSITE" id="PS01124"/>
    </source>
</evidence>
<proteinExistence type="predicted"/>
<accession>A0ABW3Q7V4</accession>
<comment type="caution">
    <text evidence="2">The sequence shown here is derived from an EMBL/GenBank/DDBJ whole genome shotgun (WGS) entry which is preliminary data.</text>
</comment>
<evidence type="ECO:0000313" key="3">
    <source>
        <dbReference type="Proteomes" id="UP001597116"/>
    </source>
</evidence>
<name>A0ABW3Q7V4_9BACT</name>
<protein>
    <recommendedName>
        <fullName evidence="1">HTH araC/xylS-type domain-containing protein</fullName>
    </recommendedName>
</protein>
<sequence>MNKGRVIYEDEAEPHFRLAYPHPALAPFVEYYFEVNQPATLANPLYVNALPNLSNLLCISLRPQSWLSINQRSGVLNSVKGSRFLGNLTDLHLSIYPASVHEFYVKFKPGLLGRLFRIDPAEVENANADLTNFMRLPALEEHLQTVSSFQARVSRMESFLVKHCTSFEPTYRFRIVQTVLNRFDQISGSNLHLNQLCHELGVSYPSLHRYFTEVLGYSPKYCQKLLRFKKGLHLYKRYGSGYAFEEIGYTDFSHFAKDARQLTQRSPVEL</sequence>
<keyword evidence="3" id="KW-1185">Reference proteome</keyword>
<evidence type="ECO:0000313" key="2">
    <source>
        <dbReference type="EMBL" id="MFD1142054.1"/>
    </source>
</evidence>
<dbReference type="RefSeq" id="WP_265992556.1">
    <property type="nucleotide sequence ID" value="NZ_CP110973.1"/>
</dbReference>
<dbReference type="Gene3D" id="1.10.10.60">
    <property type="entry name" value="Homeodomain-like"/>
    <property type="match status" value="1"/>
</dbReference>
<dbReference type="Proteomes" id="UP001597116">
    <property type="component" value="Unassembled WGS sequence"/>
</dbReference>
<feature type="domain" description="HTH araC/xylS-type" evidence="1">
    <location>
        <begin position="173"/>
        <end position="270"/>
    </location>
</feature>
<dbReference type="InterPro" id="IPR018060">
    <property type="entry name" value="HTH_AraC"/>
</dbReference>
<reference evidence="3" key="1">
    <citation type="journal article" date="2019" name="Int. J. Syst. Evol. Microbiol.">
        <title>The Global Catalogue of Microorganisms (GCM) 10K type strain sequencing project: providing services to taxonomists for standard genome sequencing and annotation.</title>
        <authorList>
            <consortium name="The Broad Institute Genomics Platform"/>
            <consortium name="The Broad Institute Genome Sequencing Center for Infectious Disease"/>
            <person name="Wu L."/>
            <person name="Ma J."/>
        </authorList>
    </citation>
    <scope>NUCLEOTIDE SEQUENCE [LARGE SCALE GENOMIC DNA]</scope>
    <source>
        <strain evidence="3">CCUG 55608</strain>
    </source>
</reference>
<dbReference type="Pfam" id="PF12833">
    <property type="entry name" value="HTH_18"/>
    <property type="match status" value="1"/>
</dbReference>
<dbReference type="EMBL" id="JBHTLP010000008">
    <property type="protein sequence ID" value="MFD1142054.1"/>
    <property type="molecule type" value="Genomic_DNA"/>
</dbReference>
<gene>
    <name evidence="2" type="ORF">ACFQ4C_13090</name>
</gene>
<dbReference type="PROSITE" id="PS01124">
    <property type="entry name" value="HTH_ARAC_FAMILY_2"/>
    <property type="match status" value="1"/>
</dbReference>